<dbReference type="InterPro" id="IPR016047">
    <property type="entry name" value="M23ase_b-sheet_dom"/>
</dbReference>
<dbReference type="EMBL" id="DXFZ01000088">
    <property type="protein sequence ID" value="HIW96248.1"/>
    <property type="molecule type" value="Genomic_DNA"/>
</dbReference>
<feature type="domain" description="M23ase beta-sheet core" evidence="4">
    <location>
        <begin position="82"/>
        <end position="180"/>
    </location>
</feature>
<dbReference type="GO" id="GO:0004222">
    <property type="term" value="F:metalloendopeptidase activity"/>
    <property type="evidence" value="ECO:0007669"/>
    <property type="project" value="TreeGrafter"/>
</dbReference>
<reference evidence="5" key="2">
    <citation type="submission" date="2021-04" db="EMBL/GenBank/DDBJ databases">
        <authorList>
            <person name="Gilroy R."/>
        </authorList>
    </citation>
    <scope>NUCLEOTIDE SEQUENCE</scope>
    <source>
        <strain evidence="5">4376</strain>
    </source>
</reference>
<dbReference type="InterPro" id="IPR011055">
    <property type="entry name" value="Dup_hybrid_motif"/>
</dbReference>
<evidence type="ECO:0000313" key="5">
    <source>
        <dbReference type="EMBL" id="HIW96248.1"/>
    </source>
</evidence>
<feature type="signal peptide" evidence="3">
    <location>
        <begin position="1"/>
        <end position="35"/>
    </location>
</feature>
<evidence type="ECO:0000259" key="4">
    <source>
        <dbReference type="Pfam" id="PF01551"/>
    </source>
</evidence>
<dbReference type="Gene3D" id="2.70.70.10">
    <property type="entry name" value="Glucose Permease (Domain IIA)"/>
    <property type="match status" value="1"/>
</dbReference>
<proteinExistence type="predicted"/>
<evidence type="ECO:0000313" key="6">
    <source>
        <dbReference type="Proteomes" id="UP000824189"/>
    </source>
</evidence>
<protein>
    <submittedName>
        <fullName evidence="5">M23 family metallopeptidase</fullName>
    </submittedName>
</protein>
<dbReference type="Proteomes" id="UP000824189">
    <property type="component" value="Unassembled WGS sequence"/>
</dbReference>
<feature type="region of interest" description="Disordered" evidence="2">
    <location>
        <begin position="29"/>
        <end position="50"/>
    </location>
</feature>
<reference evidence="5" key="1">
    <citation type="journal article" date="2021" name="PeerJ">
        <title>Extensive microbial diversity within the chicken gut microbiome revealed by metagenomics and culture.</title>
        <authorList>
            <person name="Gilroy R."/>
            <person name="Ravi A."/>
            <person name="Getino M."/>
            <person name="Pursley I."/>
            <person name="Horton D.L."/>
            <person name="Alikhan N.F."/>
            <person name="Baker D."/>
            <person name="Gharbi K."/>
            <person name="Hall N."/>
            <person name="Watson M."/>
            <person name="Adriaenssens E.M."/>
            <person name="Foster-Nyarko E."/>
            <person name="Jarju S."/>
            <person name="Secka A."/>
            <person name="Antonio M."/>
            <person name="Oren A."/>
            <person name="Chaudhuri R.R."/>
            <person name="La Ragione R."/>
            <person name="Hildebrand F."/>
            <person name="Pallen M.J."/>
        </authorList>
    </citation>
    <scope>NUCLEOTIDE SEQUENCE</scope>
    <source>
        <strain evidence="5">4376</strain>
    </source>
</reference>
<dbReference type="PANTHER" id="PTHR21666:SF289">
    <property type="entry name" value="L-ALA--D-GLU ENDOPEPTIDASE"/>
    <property type="match status" value="1"/>
</dbReference>
<dbReference type="PANTHER" id="PTHR21666">
    <property type="entry name" value="PEPTIDASE-RELATED"/>
    <property type="match status" value="1"/>
</dbReference>
<feature type="compositionally biased region" description="Pro residues" evidence="2">
    <location>
        <begin position="29"/>
        <end position="43"/>
    </location>
</feature>
<dbReference type="AlphaFoldDB" id="A0A9D1RZP4"/>
<sequence length="195" mass="20840">MTRSHHTTWQQLLRSSLIATALTLLLASPPPPSHAATTPPPSPAQAQVSRTHKLPIPWPKGEEPRGAVAKKAEIPDKPWLPGHRGVDLVANPGDAIYASRGGVIAFSGMVAGTPVVSVQHASGLRTTYEPVVAEVRAGDSVRRGQRIGILADTTTLSETARKSPGLSWGARLPNGHYVDPMTLLGPVRVRLYWPK</sequence>
<dbReference type="CDD" id="cd12797">
    <property type="entry name" value="M23_peptidase"/>
    <property type="match status" value="1"/>
</dbReference>
<organism evidence="5 6">
    <name type="scientific">Candidatus Corynebacterium gallistercoris</name>
    <dbReference type="NCBI Taxonomy" id="2838530"/>
    <lineage>
        <taxon>Bacteria</taxon>
        <taxon>Bacillati</taxon>
        <taxon>Actinomycetota</taxon>
        <taxon>Actinomycetes</taxon>
        <taxon>Mycobacteriales</taxon>
        <taxon>Corynebacteriaceae</taxon>
        <taxon>Corynebacterium</taxon>
    </lineage>
</organism>
<dbReference type="Pfam" id="PF01551">
    <property type="entry name" value="Peptidase_M23"/>
    <property type="match status" value="1"/>
</dbReference>
<evidence type="ECO:0000256" key="1">
    <source>
        <dbReference type="ARBA" id="ARBA00022729"/>
    </source>
</evidence>
<comment type="caution">
    <text evidence="5">The sequence shown here is derived from an EMBL/GenBank/DDBJ whole genome shotgun (WGS) entry which is preliminary data.</text>
</comment>
<dbReference type="SUPFAM" id="SSF51261">
    <property type="entry name" value="Duplicated hybrid motif"/>
    <property type="match status" value="1"/>
</dbReference>
<dbReference type="InterPro" id="IPR050570">
    <property type="entry name" value="Cell_wall_metabolism_enzyme"/>
</dbReference>
<accession>A0A9D1RZP4</accession>
<feature type="chain" id="PRO_5039344241" evidence="3">
    <location>
        <begin position="36"/>
        <end position="195"/>
    </location>
</feature>
<gene>
    <name evidence="5" type="ORF">H9867_07180</name>
</gene>
<keyword evidence="1 3" id="KW-0732">Signal</keyword>
<name>A0A9D1RZP4_9CORY</name>
<evidence type="ECO:0000256" key="3">
    <source>
        <dbReference type="SAM" id="SignalP"/>
    </source>
</evidence>
<evidence type="ECO:0000256" key="2">
    <source>
        <dbReference type="SAM" id="MobiDB-lite"/>
    </source>
</evidence>